<dbReference type="GO" id="GO:0003860">
    <property type="term" value="F:3-hydroxyisobutyryl-CoA hydrolase activity"/>
    <property type="evidence" value="ECO:0000318"/>
    <property type="project" value="GO_Central"/>
</dbReference>
<dbReference type="Proteomes" id="UP000001357">
    <property type="component" value="Unassembled WGS sequence"/>
</dbReference>
<dbReference type="InterPro" id="IPR045004">
    <property type="entry name" value="ECH_dom"/>
</dbReference>
<dbReference type="InterPro" id="IPR029045">
    <property type="entry name" value="ClpP/crotonase-like_dom_sf"/>
</dbReference>
<name>A9V573_MONBE</name>
<dbReference type="RefSeq" id="XP_001747942.1">
    <property type="nucleotide sequence ID" value="XM_001747890.1"/>
</dbReference>
<dbReference type="OMA" id="EVFTMEY"/>
<reference evidence="8 9" key="1">
    <citation type="journal article" date="2008" name="Nature">
        <title>The genome of the choanoflagellate Monosiga brevicollis and the origin of metazoans.</title>
        <authorList>
            <consortium name="JGI Sequencing"/>
            <person name="King N."/>
            <person name="Westbrook M.J."/>
            <person name="Young S.L."/>
            <person name="Kuo A."/>
            <person name="Abedin M."/>
            <person name="Chapman J."/>
            <person name="Fairclough S."/>
            <person name="Hellsten U."/>
            <person name="Isogai Y."/>
            <person name="Letunic I."/>
            <person name="Marr M."/>
            <person name="Pincus D."/>
            <person name="Putnam N."/>
            <person name="Rokas A."/>
            <person name="Wright K.J."/>
            <person name="Zuzow R."/>
            <person name="Dirks W."/>
            <person name="Good M."/>
            <person name="Goodstein D."/>
            <person name="Lemons D."/>
            <person name="Li W."/>
            <person name="Lyons J.B."/>
            <person name="Morris A."/>
            <person name="Nichols S."/>
            <person name="Richter D.J."/>
            <person name="Salamov A."/>
            <person name="Bork P."/>
            <person name="Lim W.A."/>
            <person name="Manning G."/>
            <person name="Miller W.T."/>
            <person name="McGinnis W."/>
            <person name="Shapiro H."/>
            <person name="Tjian R."/>
            <person name="Grigoriev I.V."/>
            <person name="Rokhsar D."/>
        </authorList>
    </citation>
    <scope>NUCLEOTIDE SEQUENCE [LARGE SCALE GENOMIC DNA]</scope>
    <source>
        <strain evidence="9">MX1 / ATCC 50154</strain>
    </source>
</reference>
<dbReference type="GeneID" id="5893108"/>
<dbReference type="SUPFAM" id="SSF52096">
    <property type="entry name" value="ClpP/crotonase"/>
    <property type="match status" value="1"/>
</dbReference>
<dbReference type="KEGG" id="mbr:MONBRDRAFT_33402"/>
<dbReference type="GO" id="GO:0005739">
    <property type="term" value="C:mitochondrion"/>
    <property type="evidence" value="ECO:0000318"/>
    <property type="project" value="GO_Central"/>
</dbReference>
<evidence type="ECO:0000313" key="9">
    <source>
        <dbReference type="Proteomes" id="UP000001357"/>
    </source>
</evidence>
<evidence type="ECO:0000256" key="5">
    <source>
        <dbReference type="ARBA" id="ARBA00023128"/>
    </source>
</evidence>
<feature type="domain" description="Enoyl-CoA hydratase/isomerase" evidence="7">
    <location>
        <begin position="18"/>
        <end position="343"/>
    </location>
</feature>
<dbReference type="InParanoid" id="A9V573"/>
<evidence type="ECO:0000256" key="3">
    <source>
        <dbReference type="ARBA" id="ARBA00011915"/>
    </source>
</evidence>
<dbReference type="PANTHER" id="PTHR43176:SF3">
    <property type="entry name" value="3-HYDROXYISOBUTYRYL-COA HYDROLASE, MITOCHONDRIAL"/>
    <property type="match status" value="1"/>
</dbReference>
<gene>
    <name evidence="8" type="ORF">MONBRDRAFT_33402</name>
</gene>
<dbReference type="GO" id="GO:0006574">
    <property type="term" value="P:L-valine catabolic process"/>
    <property type="evidence" value="ECO:0000318"/>
    <property type="project" value="GO_Central"/>
</dbReference>
<protein>
    <recommendedName>
        <fullName evidence="3">3-hydroxyisobutyryl-CoA hydrolase</fullName>
        <ecNumber evidence="3">3.1.2.4</ecNumber>
    </recommendedName>
    <alternativeName>
        <fullName evidence="6">3-hydroxyisobutyryl-coenzyme A hydrolase</fullName>
    </alternativeName>
</protein>
<dbReference type="STRING" id="81824.A9V573"/>
<dbReference type="PANTHER" id="PTHR43176">
    <property type="entry name" value="3-HYDROXYISOBUTYRYL-COA HYDROLASE-RELATED"/>
    <property type="match status" value="1"/>
</dbReference>
<accession>A9V573</accession>
<dbReference type="InterPro" id="IPR032259">
    <property type="entry name" value="HIBYL-CoA-H"/>
</dbReference>
<keyword evidence="9" id="KW-1185">Reference proteome</keyword>
<dbReference type="NCBIfam" id="NF004127">
    <property type="entry name" value="PRK05617.1"/>
    <property type="match status" value="1"/>
</dbReference>
<dbReference type="FunCoup" id="A9V573">
    <property type="interactions" value="1129"/>
</dbReference>
<dbReference type="EC" id="3.1.2.4" evidence="3"/>
<evidence type="ECO:0000256" key="4">
    <source>
        <dbReference type="ARBA" id="ARBA00022801"/>
    </source>
</evidence>
<dbReference type="AlphaFoldDB" id="A9V573"/>
<dbReference type="FunFam" id="3.90.226.10:FF:000026">
    <property type="entry name" value="3-hydroxyisobutyryl-CoA hydrolase, mitochondrial"/>
    <property type="match status" value="1"/>
</dbReference>
<evidence type="ECO:0000256" key="2">
    <source>
        <dbReference type="ARBA" id="ARBA00004173"/>
    </source>
</evidence>
<evidence type="ECO:0000256" key="1">
    <source>
        <dbReference type="ARBA" id="ARBA00001709"/>
    </source>
</evidence>
<evidence type="ECO:0000256" key="6">
    <source>
        <dbReference type="ARBA" id="ARBA00031181"/>
    </source>
</evidence>
<proteinExistence type="predicted"/>
<evidence type="ECO:0000259" key="7">
    <source>
        <dbReference type="Pfam" id="PF16113"/>
    </source>
</evidence>
<evidence type="ECO:0000313" key="8">
    <source>
        <dbReference type="EMBL" id="EDQ87329.1"/>
    </source>
</evidence>
<dbReference type="EMBL" id="CH991560">
    <property type="protein sequence ID" value="EDQ87329.1"/>
    <property type="molecule type" value="Genomic_DNA"/>
</dbReference>
<keyword evidence="4" id="KW-0378">Hydrolase</keyword>
<sequence length="352" mass="37901">MAAAAAEILVAARGRLTQMTLNRPKSLNALTLNMVRLMQDELQRFQASSDTDVMVLVGAGEKAFCAGGDVVQVAKSAKGQLEDDKDVLHKSFFAEEYILDHSLATSKKPVVAIVDGITMGGGVGISVHGPYCVATERTLFAMPETAIGLFPDVGGSHFLPRLSPGLGMYLALTGARLKGADVFTAGIASHFVPSSRVEALVDDLAGAATHGDVQTVLGDYHEDPTQTPVFAEHMEEIRRCFDVDALKTCLENLDESDWGRQQLETIHSMCPASVAVTFEQLQRGAALPDLRECLKMEYNMVQHAVAGDDFYNGVSSKLMKGPPVEWSHARVEDVTEADVAAFFKPVTPPLPL</sequence>
<comment type="subcellular location">
    <subcellularLocation>
        <location evidence="2">Mitochondrion</location>
    </subcellularLocation>
</comment>
<organism evidence="8 9">
    <name type="scientific">Monosiga brevicollis</name>
    <name type="common">Choanoflagellate</name>
    <dbReference type="NCBI Taxonomy" id="81824"/>
    <lineage>
        <taxon>Eukaryota</taxon>
        <taxon>Choanoflagellata</taxon>
        <taxon>Craspedida</taxon>
        <taxon>Salpingoecidae</taxon>
        <taxon>Monosiga</taxon>
    </lineage>
</organism>
<dbReference type="Gene3D" id="3.90.226.10">
    <property type="entry name" value="2-enoyl-CoA Hydratase, Chain A, domain 1"/>
    <property type="match status" value="1"/>
</dbReference>
<dbReference type="Pfam" id="PF16113">
    <property type="entry name" value="ECH_2"/>
    <property type="match status" value="1"/>
</dbReference>
<dbReference type="CDD" id="cd06558">
    <property type="entry name" value="crotonase-like"/>
    <property type="match status" value="1"/>
</dbReference>
<dbReference type="eggNOG" id="KOG1684">
    <property type="taxonomic scope" value="Eukaryota"/>
</dbReference>
<comment type="catalytic activity">
    <reaction evidence="1">
        <text>3-hydroxy-2-methylpropanoyl-CoA + H2O = 3-hydroxy-2-methylpropanoate + CoA + H(+)</text>
        <dbReference type="Rhea" id="RHEA:20888"/>
        <dbReference type="ChEBI" id="CHEBI:11805"/>
        <dbReference type="ChEBI" id="CHEBI:15377"/>
        <dbReference type="ChEBI" id="CHEBI:15378"/>
        <dbReference type="ChEBI" id="CHEBI:57287"/>
        <dbReference type="ChEBI" id="CHEBI:57340"/>
        <dbReference type="EC" id="3.1.2.4"/>
    </reaction>
</comment>
<keyword evidence="5" id="KW-0496">Mitochondrion</keyword>